<keyword evidence="3" id="KW-1185">Reference proteome</keyword>
<name>A0A2M9Y4V7_9LEPT</name>
<evidence type="ECO:0000313" key="3">
    <source>
        <dbReference type="Proteomes" id="UP000297891"/>
    </source>
</evidence>
<comment type="caution">
    <text evidence="2">The sequence shown here is derived from an EMBL/GenBank/DDBJ whole genome shotgun (WGS) entry which is preliminary data.</text>
</comment>
<organism evidence="2 3">
    <name type="scientific">Leptospira brenneri</name>
    <dbReference type="NCBI Taxonomy" id="2023182"/>
    <lineage>
        <taxon>Bacteria</taxon>
        <taxon>Pseudomonadati</taxon>
        <taxon>Spirochaetota</taxon>
        <taxon>Spirochaetia</taxon>
        <taxon>Leptospirales</taxon>
        <taxon>Leptospiraceae</taxon>
        <taxon>Leptospira</taxon>
    </lineage>
</organism>
<feature type="domain" description="DUF2779" evidence="1">
    <location>
        <begin position="303"/>
        <end position="428"/>
    </location>
</feature>
<gene>
    <name evidence="2" type="ORF">EHQ30_08995</name>
</gene>
<accession>A0A2M9Y4V7</accession>
<dbReference type="AlphaFoldDB" id="A0A2M9Y4V7"/>
<dbReference type="OrthoDB" id="9783873at2"/>
<evidence type="ECO:0000259" key="1">
    <source>
        <dbReference type="Pfam" id="PF11074"/>
    </source>
</evidence>
<dbReference type="Pfam" id="PF11074">
    <property type="entry name" value="DUF2779"/>
    <property type="match status" value="1"/>
</dbReference>
<dbReference type="EMBL" id="RQFP01000001">
    <property type="protein sequence ID" value="TGK96714.1"/>
    <property type="molecule type" value="Genomic_DNA"/>
</dbReference>
<evidence type="ECO:0000313" key="2">
    <source>
        <dbReference type="EMBL" id="TGK96714.1"/>
    </source>
</evidence>
<proteinExistence type="predicted"/>
<reference evidence="2" key="1">
    <citation type="journal article" date="2019" name="PLoS Negl. Trop. Dis.">
        <title>Revisiting the worldwide diversity of Leptospira species in the environment.</title>
        <authorList>
            <person name="Vincent A.T."/>
            <person name="Schiettekatte O."/>
            <person name="Bourhy P."/>
            <person name="Veyrier F.J."/>
            <person name="Picardeau M."/>
        </authorList>
    </citation>
    <scope>NUCLEOTIDE SEQUENCE [LARGE SCALE GENOMIC DNA]</scope>
    <source>
        <strain evidence="2">201800277</strain>
    </source>
</reference>
<dbReference type="RefSeq" id="WP_100789885.1">
    <property type="nucleotide sequence ID" value="NZ_NPDQ01000002.1"/>
</dbReference>
<dbReference type="InterPro" id="IPR021301">
    <property type="entry name" value="DUF2779"/>
</dbReference>
<dbReference type="Proteomes" id="UP000297891">
    <property type="component" value="Unassembled WGS sequence"/>
</dbReference>
<sequence length="501" mass="58518">MFDLALTSVTKSQFLQFLRCTNAFHLVREGIVPKPPSASFGGHLEWNQFLQLCRERFPSSATIEKTMEKEESFQKTLEWISEKKSIFHAHLRSDRYVSTVEYLEYDAERDGWILWDFRPIGSLKQDILRSFYFHKKVAEGMSLNILAFKLIRIQTKYIHPGGEIDLENYLLIEDITSRMFAEMGTRETEWEQFEEEINKTIGQSVRFSFLEAKPSCRSLKTCLSPNHCAKGKENAKEIFDFRDSSELAKGWFALGYNSYESVPNSELSPIQRIQKEVHVTGKTHFDKVAFENYLTNVTKTVAFLDFESINPYLPLYPQTRPFQHVPYLYSLHIWDSETDTLTHKTYLHEDLGTDPRISVLSQLQKDLPAGITIFSFNDFFEKLIIQETAEVFPEFLEFWERVKSMFIDLAMPFKKLWIYHPGQNGKASLKEILPCFSTESHGGLSIREGQDANYQYLRLIKKQVTAEEKKRVLDDLIAYCKLDSYGLFLIYRMILERLSVI</sequence>
<protein>
    <submittedName>
        <fullName evidence="2">DUF2779 domain-containing protein</fullName>
    </submittedName>
</protein>